<feature type="transmembrane region" description="Helical" evidence="12">
    <location>
        <begin position="52"/>
        <end position="76"/>
    </location>
</feature>
<keyword evidence="4" id="KW-1003">Cell membrane</keyword>
<comment type="function">
    <text evidence="10">Part of the binding-protein-dependent transport system for D-methionine and the toxic methionine analog alpha-methyl-methionine. Probably responsible for the translocation of the substrate across the membrane.</text>
</comment>
<evidence type="ECO:0000259" key="13">
    <source>
        <dbReference type="PROSITE" id="PS50928"/>
    </source>
</evidence>
<dbReference type="STRING" id="642227.HA49_18695"/>
<dbReference type="OrthoDB" id="9793490at2"/>
<evidence type="ECO:0000256" key="7">
    <source>
        <dbReference type="ARBA" id="ARBA00022970"/>
    </source>
</evidence>
<dbReference type="PROSITE" id="PS50928">
    <property type="entry name" value="ABC_TM1"/>
    <property type="match status" value="1"/>
</dbReference>
<keyword evidence="6 12" id="KW-0812">Transmembrane</keyword>
<evidence type="ECO:0000256" key="4">
    <source>
        <dbReference type="ARBA" id="ARBA00022475"/>
    </source>
</evidence>
<sequence length="217" mass="23170">MSEAMIWLLAGGVWETLVMTFVSGFFGFVIGLPVGVLLYVTRPGQIIENKSLYRTISAIVNIFRSIPFIILLVWMIPFTRVLVGTSIGLQAAIVPLTIGAAPFIARMVENTLLELPAGLIEASRAMGATPLQIIRKVLLPEALPGLINSATITLITLVGYSAMGGAVGAGGLGQIGIQYGYIGYNALVMNTVLVLLVILVYLIQFGGDRIVRAVTHK</sequence>
<comment type="similarity">
    <text evidence="2">Belongs to the binding-protein-dependent transport system permease family. CysTW subfamily.</text>
</comment>
<dbReference type="eggNOG" id="COG2011">
    <property type="taxonomic scope" value="Bacteria"/>
</dbReference>
<evidence type="ECO:0000256" key="2">
    <source>
        <dbReference type="ARBA" id="ARBA00007069"/>
    </source>
</evidence>
<keyword evidence="9 12" id="KW-0472">Membrane</keyword>
<evidence type="ECO:0000256" key="10">
    <source>
        <dbReference type="ARBA" id="ARBA00037265"/>
    </source>
</evidence>
<evidence type="ECO:0000256" key="11">
    <source>
        <dbReference type="ARBA" id="ARBA00040727"/>
    </source>
</evidence>
<dbReference type="AlphaFoldDB" id="A0A095T1H8"/>
<dbReference type="GO" id="GO:0048473">
    <property type="term" value="P:D-methionine transmembrane transport"/>
    <property type="evidence" value="ECO:0007669"/>
    <property type="project" value="TreeGrafter"/>
</dbReference>
<evidence type="ECO:0000256" key="5">
    <source>
        <dbReference type="ARBA" id="ARBA00022519"/>
    </source>
</evidence>
<organism evidence="14 15">
    <name type="scientific">Tatumella morbirosei</name>
    <dbReference type="NCBI Taxonomy" id="642227"/>
    <lineage>
        <taxon>Bacteria</taxon>
        <taxon>Pseudomonadati</taxon>
        <taxon>Pseudomonadota</taxon>
        <taxon>Gammaproteobacteria</taxon>
        <taxon>Enterobacterales</taxon>
        <taxon>Erwiniaceae</taxon>
        <taxon>Tatumella</taxon>
    </lineage>
</organism>
<protein>
    <recommendedName>
        <fullName evidence="11">D-methionine transport system permease protein MetI</fullName>
    </recommendedName>
</protein>
<dbReference type="PANTHER" id="PTHR30450">
    <property type="entry name" value="ABC TRANSPORTER PERMEASE"/>
    <property type="match status" value="1"/>
</dbReference>
<dbReference type="CDD" id="cd06261">
    <property type="entry name" value="TM_PBP2"/>
    <property type="match status" value="1"/>
</dbReference>
<dbReference type="NCBIfam" id="NF008049">
    <property type="entry name" value="PRK10782.1"/>
    <property type="match status" value="1"/>
</dbReference>
<feature type="domain" description="ABC transmembrane type-1" evidence="13">
    <location>
        <begin position="13"/>
        <end position="204"/>
    </location>
</feature>
<evidence type="ECO:0000256" key="12">
    <source>
        <dbReference type="RuleBase" id="RU363032"/>
    </source>
</evidence>
<name>A0A095T1H8_9GAMM</name>
<evidence type="ECO:0000313" key="15">
    <source>
        <dbReference type="Proteomes" id="UP000029577"/>
    </source>
</evidence>
<comment type="caution">
    <text evidence="14">The sequence shown here is derived from an EMBL/GenBank/DDBJ whole genome shotgun (WGS) entry which is preliminary data.</text>
</comment>
<dbReference type="Pfam" id="PF00528">
    <property type="entry name" value="BPD_transp_1"/>
    <property type="match status" value="1"/>
</dbReference>
<dbReference type="InterPro" id="IPR051322">
    <property type="entry name" value="AA_ABC_Transporter_Permease"/>
</dbReference>
<feature type="transmembrane region" description="Helical" evidence="12">
    <location>
        <begin position="17"/>
        <end position="40"/>
    </location>
</feature>
<keyword evidence="7" id="KW-0029">Amino-acid transport</keyword>
<dbReference type="RefSeq" id="WP_038022907.1">
    <property type="nucleotide sequence ID" value="NZ_JPKR02000003.1"/>
</dbReference>
<feature type="transmembrane region" description="Helical" evidence="12">
    <location>
        <begin position="82"/>
        <end position="105"/>
    </location>
</feature>
<dbReference type="Gene3D" id="1.10.3720.10">
    <property type="entry name" value="MetI-like"/>
    <property type="match status" value="1"/>
</dbReference>
<keyword evidence="3 12" id="KW-0813">Transport</keyword>
<evidence type="ECO:0000256" key="3">
    <source>
        <dbReference type="ARBA" id="ARBA00022448"/>
    </source>
</evidence>
<feature type="transmembrane region" description="Helical" evidence="12">
    <location>
        <begin position="182"/>
        <end position="203"/>
    </location>
</feature>
<accession>A0A095T1H8</accession>
<dbReference type="InterPro" id="IPR000515">
    <property type="entry name" value="MetI-like"/>
</dbReference>
<dbReference type="SUPFAM" id="SSF161098">
    <property type="entry name" value="MetI-like"/>
    <property type="match status" value="1"/>
</dbReference>
<evidence type="ECO:0000256" key="9">
    <source>
        <dbReference type="ARBA" id="ARBA00023136"/>
    </source>
</evidence>
<dbReference type="EMBL" id="JPKR02000003">
    <property type="protein sequence ID" value="KGD70469.1"/>
    <property type="molecule type" value="Genomic_DNA"/>
</dbReference>
<dbReference type="PANTHER" id="PTHR30450:SF8">
    <property type="entry name" value="D-METHIONINE TRANSPORT SYSTEM PERMEASE PROTEIN METI"/>
    <property type="match status" value="1"/>
</dbReference>
<evidence type="ECO:0000256" key="6">
    <source>
        <dbReference type="ARBA" id="ARBA00022692"/>
    </source>
</evidence>
<evidence type="ECO:0000256" key="8">
    <source>
        <dbReference type="ARBA" id="ARBA00022989"/>
    </source>
</evidence>
<proteinExistence type="inferred from homology"/>
<gene>
    <name evidence="14" type="ORF">HA49_18695</name>
</gene>
<evidence type="ECO:0000256" key="1">
    <source>
        <dbReference type="ARBA" id="ARBA00004429"/>
    </source>
</evidence>
<evidence type="ECO:0000313" key="14">
    <source>
        <dbReference type="EMBL" id="KGD70469.1"/>
    </source>
</evidence>
<dbReference type="InterPro" id="IPR035906">
    <property type="entry name" value="MetI-like_sf"/>
</dbReference>
<keyword evidence="8 12" id="KW-1133">Transmembrane helix</keyword>
<reference evidence="14" key="1">
    <citation type="submission" date="2014-12" db="EMBL/GenBank/DDBJ databases">
        <title>The draft genome of the Tatumella morbirosei type strain, LMG23360T isolated from pineapple rot.</title>
        <authorList>
            <person name="Smits T.H."/>
            <person name="Palmer M."/>
            <person name="Venter S.N."/>
            <person name="Duffy B."/>
            <person name="Steenkamp E.T."/>
            <person name="Chan W.Y."/>
            <person name="Coutinho T.A."/>
            <person name="Coetzee M.P."/>
            <person name="De Maayer P."/>
        </authorList>
    </citation>
    <scope>NUCLEOTIDE SEQUENCE [LARGE SCALE GENOMIC DNA]</scope>
    <source>
        <strain evidence="14">LMG 23360</strain>
    </source>
</reference>
<keyword evidence="5" id="KW-0997">Cell inner membrane</keyword>
<keyword evidence="15" id="KW-1185">Reference proteome</keyword>
<dbReference type="GO" id="GO:0005886">
    <property type="term" value="C:plasma membrane"/>
    <property type="evidence" value="ECO:0007669"/>
    <property type="project" value="UniProtKB-SubCell"/>
</dbReference>
<dbReference type="Proteomes" id="UP000029577">
    <property type="component" value="Unassembled WGS sequence"/>
</dbReference>
<comment type="subcellular location">
    <subcellularLocation>
        <location evidence="1">Cell inner membrane</location>
        <topology evidence="1">Multi-pass membrane protein</topology>
    </subcellularLocation>
    <subcellularLocation>
        <location evidence="12">Cell membrane</location>
        <topology evidence="12">Multi-pass membrane protein</topology>
    </subcellularLocation>
</comment>
<feature type="transmembrane region" description="Helical" evidence="12">
    <location>
        <begin position="142"/>
        <end position="162"/>
    </location>
</feature>
<dbReference type="FunFam" id="1.10.3720.10:FF:000002">
    <property type="entry name" value="D-methionine ABC transporter permease MetI"/>
    <property type="match status" value="1"/>
</dbReference>